<name>A0A8S5UFM6_9VIRU</name>
<organism evidence="1">
    <name type="scientific">Phage sp. ctR9T2</name>
    <dbReference type="NCBI Taxonomy" id="2825795"/>
    <lineage>
        <taxon>Viruses</taxon>
    </lineage>
</organism>
<protein>
    <submittedName>
        <fullName evidence="1">Uncharacterized protein</fullName>
    </submittedName>
</protein>
<sequence>MLRDDRADIVRFDSDAGEDIRVYTGLPCHLSRTTLPPQSGEDTAAVSTVRYTLYLAPETELRQGDAVTVTHRGQTIRGAAGPPLRGALSLAVTLESVVVS</sequence>
<dbReference type="EMBL" id="BK016081">
    <property type="protein sequence ID" value="DAF93272.1"/>
    <property type="molecule type" value="Genomic_DNA"/>
</dbReference>
<reference evidence="1" key="1">
    <citation type="journal article" date="2021" name="Proc. Natl. Acad. Sci. U.S.A.">
        <title>A Catalog of Tens of Thousands of Viruses from Human Metagenomes Reveals Hidden Associations with Chronic Diseases.</title>
        <authorList>
            <person name="Tisza M.J."/>
            <person name="Buck C.B."/>
        </authorList>
    </citation>
    <scope>NUCLEOTIDE SEQUENCE</scope>
    <source>
        <strain evidence="1">CtR9T2</strain>
    </source>
</reference>
<proteinExistence type="predicted"/>
<accession>A0A8S5UFM6</accession>
<evidence type="ECO:0000313" key="1">
    <source>
        <dbReference type="EMBL" id="DAF93272.1"/>
    </source>
</evidence>